<evidence type="ECO:0000313" key="3">
    <source>
        <dbReference type="EMBL" id="MBB5896753.1"/>
    </source>
</evidence>
<comment type="caution">
    <text evidence="3">The sequence shown here is derived from an EMBL/GenBank/DDBJ whole genome shotgun (WGS) entry which is preliminary data.</text>
</comment>
<reference evidence="3 4" key="1">
    <citation type="submission" date="2020-08" db="EMBL/GenBank/DDBJ databases">
        <title>Sequencing the genomes of 1000 actinobacteria strains.</title>
        <authorList>
            <person name="Klenk H.-P."/>
        </authorList>
    </citation>
    <scope>NUCLEOTIDE SEQUENCE [LARGE SCALE GENOMIC DNA]</scope>
    <source>
        <strain evidence="3 4">DSM 43851</strain>
    </source>
</reference>
<feature type="signal peptide" evidence="2">
    <location>
        <begin position="1"/>
        <end position="25"/>
    </location>
</feature>
<feature type="chain" id="PRO_5038645221" evidence="2">
    <location>
        <begin position="26"/>
        <end position="78"/>
    </location>
</feature>
<sequence length="78" mass="7785">MANFGRILVASALCALAIGAVAAIAAPTASAAPQPGGMSSQQFTEAEGVAPDTRDQDVKDQAVQDGKDQDGKDQVIAG</sequence>
<evidence type="ECO:0000313" key="4">
    <source>
        <dbReference type="Proteomes" id="UP000585638"/>
    </source>
</evidence>
<accession>A0A7W9NLX2</accession>
<keyword evidence="2" id="KW-0732">Signal</keyword>
<evidence type="ECO:0000256" key="2">
    <source>
        <dbReference type="SAM" id="SignalP"/>
    </source>
</evidence>
<dbReference type="Proteomes" id="UP000585638">
    <property type="component" value="Unassembled WGS sequence"/>
</dbReference>
<feature type="compositionally biased region" description="Basic and acidic residues" evidence="1">
    <location>
        <begin position="52"/>
        <end position="78"/>
    </location>
</feature>
<name>A0A7W9NLX2_9PSEU</name>
<gene>
    <name evidence="3" type="ORF">BJ998_008012</name>
</gene>
<feature type="region of interest" description="Disordered" evidence="1">
    <location>
        <begin position="29"/>
        <end position="78"/>
    </location>
</feature>
<dbReference type="RefSeq" id="WP_184869266.1">
    <property type="nucleotide sequence ID" value="NZ_BAAAWY010000004.1"/>
</dbReference>
<dbReference type="AlphaFoldDB" id="A0A7W9NLX2"/>
<proteinExistence type="predicted"/>
<protein>
    <submittedName>
        <fullName evidence="3">Uncharacterized protein</fullName>
    </submittedName>
</protein>
<keyword evidence="4" id="KW-1185">Reference proteome</keyword>
<organism evidence="3 4">
    <name type="scientific">Kutzneria kofuensis</name>
    <dbReference type="NCBI Taxonomy" id="103725"/>
    <lineage>
        <taxon>Bacteria</taxon>
        <taxon>Bacillati</taxon>
        <taxon>Actinomycetota</taxon>
        <taxon>Actinomycetes</taxon>
        <taxon>Pseudonocardiales</taxon>
        <taxon>Pseudonocardiaceae</taxon>
        <taxon>Kutzneria</taxon>
    </lineage>
</organism>
<dbReference type="EMBL" id="JACHIR010000002">
    <property type="protein sequence ID" value="MBB5896753.1"/>
    <property type="molecule type" value="Genomic_DNA"/>
</dbReference>
<evidence type="ECO:0000256" key="1">
    <source>
        <dbReference type="SAM" id="MobiDB-lite"/>
    </source>
</evidence>